<dbReference type="RefSeq" id="XP_026064654.1">
    <property type="nucleotide sequence ID" value="XM_026208869.1"/>
</dbReference>
<reference evidence="2" key="1">
    <citation type="submission" date="2025-08" db="UniProtKB">
        <authorList>
            <consortium name="RefSeq"/>
        </authorList>
    </citation>
    <scope>IDENTIFICATION</scope>
    <source>
        <strain evidence="2">Wakin</strain>
        <tissue evidence="2">Muscle</tissue>
    </source>
</reference>
<dbReference type="AlphaFoldDB" id="A0A6P6JXU2"/>
<proteinExistence type="predicted"/>
<organism evidence="1 2">
    <name type="scientific">Carassius auratus</name>
    <name type="common">Goldfish</name>
    <dbReference type="NCBI Taxonomy" id="7957"/>
    <lineage>
        <taxon>Eukaryota</taxon>
        <taxon>Metazoa</taxon>
        <taxon>Chordata</taxon>
        <taxon>Craniata</taxon>
        <taxon>Vertebrata</taxon>
        <taxon>Euteleostomi</taxon>
        <taxon>Actinopterygii</taxon>
        <taxon>Neopterygii</taxon>
        <taxon>Teleostei</taxon>
        <taxon>Ostariophysi</taxon>
        <taxon>Cypriniformes</taxon>
        <taxon>Cyprinidae</taxon>
        <taxon>Cyprininae</taxon>
        <taxon>Carassius</taxon>
    </lineage>
</organism>
<dbReference type="GeneID" id="113047482"/>
<dbReference type="KEGG" id="caua:113047482"/>
<evidence type="ECO:0000313" key="2">
    <source>
        <dbReference type="RefSeq" id="XP_026064654.1"/>
    </source>
</evidence>
<dbReference type="Proteomes" id="UP000515129">
    <property type="component" value="Chromosome 28"/>
</dbReference>
<sequence length="311" mass="35224">MFLCIQTGPTFGRKMMTSYPASKGLRAAERRVGSALRLVHQPYHQARLQGARNFNPVPYNAEYFGHKLHMDQNEKLIMFGVTHVVGVDGYSNRVVGHATMPIKNNLTIYEEVFRPAILSNGMWDQVRVDCGKELYLCLFMQEILSAYRYNTAREPYKQTQEALIQLTDQEIIDMEDPTIRFCVSNLACQIAHIGVGRVVDSWNAHRIPGRGVPNALGEGGCFKKINEDLLPNATVAANMYLGEMGSSLTTPTMFGIYPFLTEEDCACAEQFFIEEFPDLTVLYNSIINNDYRKFQEAVMCLINITCRYSDP</sequence>
<evidence type="ECO:0000313" key="1">
    <source>
        <dbReference type="Proteomes" id="UP000515129"/>
    </source>
</evidence>
<keyword evidence="1" id="KW-1185">Reference proteome</keyword>
<gene>
    <name evidence="2" type="primary">LOC113047482</name>
</gene>
<name>A0A6P6JXU2_CARAU</name>
<dbReference type="OrthoDB" id="5952813at2759"/>
<accession>A0A6P6JXU2</accession>
<protein>
    <submittedName>
        <fullName evidence="2">Uncharacterized protein LOC113047482</fullName>
    </submittedName>
</protein>